<evidence type="ECO:0000256" key="1">
    <source>
        <dbReference type="SAM" id="MobiDB-lite"/>
    </source>
</evidence>
<dbReference type="EMBL" id="JABCKV010000120">
    <property type="protein sequence ID" value="KAG5643326.1"/>
    <property type="molecule type" value="Genomic_DNA"/>
</dbReference>
<organism evidence="2 3">
    <name type="scientific">Asterophora parasitica</name>
    <dbReference type="NCBI Taxonomy" id="117018"/>
    <lineage>
        <taxon>Eukaryota</taxon>
        <taxon>Fungi</taxon>
        <taxon>Dikarya</taxon>
        <taxon>Basidiomycota</taxon>
        <taxon>Agaricomycotina</taxon>
        <taxon>Agaricomycetes</taxon>
        <taxon>Agaricomycetidae</taxon>
        <taxon>Agaricales</taxon>
        <taxon>Tricholomatineae</taxon>
        <taxon>Lyophyllaceae</taxon>
        <taxon>Asterophora</taxon>
    </lineage>
</organism>
<gene>
    <name evidence="2" type="ORF">DXG03_001176</name>
</gene>
<protein>
    <recommendedName>
        <fullName evidence="4">Clp1</fullName>
    </recommendedName>
</protein>
<sequence length="383" mass="41470">MVLQSNYAKRIVSNAENTPPSVLPTKSVASRFRSNLHDGRRRRQRTSGSSNPAKFIAEQAARRGRKPASLRFKMKSIPSPDVEMSDSTLTPPPTNTVPVMLPKELGRPEYVEVQRAALLAADPGLDNETPLSYIRDNLNAYGPQLLKTLSTVRASTASDALPKEIDITVDDITSALPSHMVAIFGPAPRPSASVPHPKRKVTLYPVHSLYLAAHCARLPHFPPTPTESPAVTPGSTSVTYNVPVRPLCLPSPMSYPRLSQYIYTKRSDTLLASLLPTLPTPPPASLLHVTVPEEEGTDSAPAFSKTESLADFTIFAHALAQTYTPQALLQHVSVVHGLWQNVCALGIFDDALWEVIDRAWRVLLCAISVGTGGTIGDVLNDAA</sequence>
<accession>A0A9P7G599</accession>
<feature type="region of interest" description="Disordered" evidence="1">
    <location>
        <begin position="16"/>
        <end position="68"/>
    </location>
</feature>
<dbReference type="OrthoDB" id="2570975at2759"/>
<reference evidence="2" key="2">
    <citation type="submission" date="2021-10" db="EMBL/GenBank/DDBJ databases">
        <title>Phylogenomics reveals ancestral predisposition of the termite-cultivated fungus Termitomyces towards a domesticated lifestyle.</title>
        <authorList>
            <person name="Auxier B."/>
            <person name="Grum-Grzhimaylo A."/>
            <person name="Cardenas M.E."/>
            <person name="Lodge J.D."/>
            <person name="Laessoe T."/>
            <person name="Pedersen O."/>
            <person name="Smith M.E."/>
            <person name="Kuyper T.W."/>
            <person name="Franco-Molano E.A."/>
            <person name="Baroni T.J."/>
            <person name="Aanen D.K."/>
        </authorList>
    </citation>
    <scope>NUCLEOTIDE SEQUENCE</scope>
    <source>
        <strain evidence="2">AP01</strain>
        <tissue evidence="2">Mycelium</tissue>
    </source>
</reference>
<dbReference type="AlphaFoldDB" id="A0A9P7G599"/>
<name>A0A9P7G599_9AGAR</name>
<comment type="caution">
    <text evidence="2">The sequence shown here is derived from an EMBL/GenBank/DDBJ whole genome shotgun (WGS) entry which is preliminary data.</text>
</comment>
<feature type="region of interest" description="Disordered" evidence="1">
    <location>
        <begin position="78"/>
        <end position="97"/>
    </location>
</feature>
<evidence type="ECO:0008006" key="4">
    <source>
        <dbReference type="Google" id="ProtNLM"/>
    </source>
</evidence>
<evidence type="ECO:0000313" key="3">
    <source>
        <dbReference type="Proteomes" id="UP000775547"/>
    </source>
</evidence>
<dbReference type="Proteomes" id="UP000775547">
    <property type="component" value="Unassembled WGS sequence"/>
</dbReference>
<reference evidence="2" key="1">
    <citation type="submission" date="2020-07" db="EMBL/GenBank/DDBJ databases">
        <authorList>
            <person name="Nieuwenhuis M."/>
            <person name="Van De Peppel L.J.J."/>
        </authorList>
    </citation>
    <scope>NUCLEOTIDE SEQUENCE</scope>
    <source>
        <strain evidence="2">AP01</strain>
        <tissue evidence="2">Mycelium</tissue>
    </source>
</reference>
<keyword evidence="3" id="KW-1185">Reference proteome</keyword>
<proteinExistence type="predicted"/>
<evidence type="ECO:0000313" key="2">
    <source>
        <dbReference type="EMBL" id="KAG5643326.1"/>
    </source>
</evidence>